<dbReference type="InterPro" id="IPR017961">
    <property type="entry name" value="DNA_pol_Y-fam_little_finger"/>
</dbReference>
<dbReference type="InterPro" id="IPR043502">
    <property type="entry name" value="DNA/RNA_pol_sf"/>
</dbReference>
<evidence type="ECO:0000259" key="7">
    <source>
        <dbReference type="PROSITE" id="PS50173"/>
    </source>
</evidence>
<keyword evidence="6" id="KW-0239">DNA-directed DNA polymerase</keyword>
<feature type="domain" description="UmuC" evidence="7">
    <location>
        <begin position="17"/>
        <end position="246"/>
    </location>
</feature>
<dbReference type="SUPFAM" id="SSF100879">
    <property type="entry name" value="Lesion bypass DNA polymerase (Y-family), little finger domain"/>
    <property type="match status" value="1"/>
</dbReference>
<dbReference type="Gene3D" id="3.30.1490.100">
    <property type="entry name" value="DNA polymerase, Y-family, little finger domain"/>
    <property type="match status" value="1"/>
</dbReference>
<reference evidence="8 9" key="1">
    <citation type="submission" date="2018-10" db="EMBL/GenBank/DDBJ databases">
        <authorList>
            <consortium name="Molecular Microbiology and Infection Unit (UMMI)"/>
            <person name="Machado M."/>
        </authorList>
    </citation>
    <scope>NUCLEOTIDE SEQUENCE [LARGE SCALE GENOMIC DNA]</scope>
    <source>
        <strain evidence="8">FMV2238.02</strain>
    </source>
</reference>
<evidence type="ECO:0000256" key="3">
    <source>
        <dbReference type="ARBA" id="ARBA00022695"/>
    </source>
</evidence>
<organism evidence="8 9">
    <name type="scientific">Streptococcus canis</name>
    <dbReference type="NCBI Taxonomy" id="1329"/>
    <lineage>
        <taxon>Bacteria</taxon>
        <taxon>Bacillati</taxon>
        <taxon>Bacillota</taxon>
        <taxon>Bacilli</taxon>
        <taxon>Lactobacillales</taxon>
        <taxon>Streptococcaceae</taxon>
        <taxon>Streptococcus</taxon>
    </lineage>
</organism>
<dbReference type="GO" id="GO:0006281">
    <property type="term" value="P:DNA repair"/>
    <property type="evidence" value="ECO:0007669"/>
    <property type="project" value="InterPro"/>
</dbReference>
<dbReference type="GO" id="GO:0003887">
    <property type="term" value="F:DNA-directed DNA polymerase activity"/>
    <property type="evidence" value="ECO:0007669"/>
    <property type="project" value="UniProtKB-KW"/>
</dbReference>
<keyword evidence="2" id="KW-0515">Mutator protein</keyword>
<dbReference type="PANTHER" id="PTHR11076:SF35">
    <property type="entry name" value="DNA REPAIR PROTEIN HOMOLOG YOBH"/>
    <property type="match status" value="1"/>
</dbReference>
<evidence type="ECO:0000313" key="8">
    <source>
        <dbReference type="EMBL" id="VDC43085.1"/>
    </source>
</evidence>
<accession>A0A3P5XRE7</accession>
<keyword evidence="9" id="KW-1185">Reference proteome</keyword>
<dbReference type="GO" id="GO:0042276">
    <property type="term" value="P:error-prone translesion synthesis"/>
    <property type="evidence" value="ECO:0007669"/>
    <property type="project" value="TreeGrafter"/>
</dbReference>
<dbReference type="Proteomes" id="UP000280759">
    <property type="component" value="Unassembled WGS sequence"/>
</dbReference>
<dbReference type="Pfam" id="PF00817">
    <property type="entry name" value="IMS"/>
    <property type="match status" value="1"/>
</dbReference>
<dbReference type="InterPro" id="IPR043128">
    <property type="entry name" value="Rev_trsase/Diguanyl_cyclase"/>
</dbReference>
<comment type="similarity">
    <text evidence="1">Belongs to the DNA polymerase type-Y family.</text>
</comment>
<evidence type="ECO:0000256" key="4">
    <source>
        <dbReference type="ARBA" id="ARBA00022705"/>
    </source>
</evidence>
<evidence type="ECO:0000256" key="6">
    <source>
        <dbReference type="ARBA" id="ARBA00022932"/>
    </source>
</evidence>
<dbReference type="GO" id="GO:0005829">
    <property type="term" value="C:cytosol"/>
    <property type="evidence" value="ECO:0007669"/>
    <property type="project" value="TreeGrafter"/>
</dbReference>
<dbReference type="Gene3D" id="1.10.150.20">
    <property type="entry name" value="5' to 3' exonuclease, C-terminal subdomain"/>
    <property type="match status" value="1"/>
</dbReference>
<dbReference type="Gene3D" id="3.30.70.270">
    <property type="match status" value="1"/>
</dbReference>
<proteinExistence type="inferred from homology"/>
<dbReference type="InterPro" id="IPR001126">
    <property type="entry name" value="UmuC"/>
</dbReference>
<keyword evidence="4" id="KW-0235">DNA replication</keyword>
<evidence type="ECO:0000256" key="5">
    <source>
        <dbReference type="ARBA" id="ARBA00022763"/>
    </source>
</evidence>
<dbReference type="EC" id="2.7.7.7" evidence="8"/>
<keyword evidence="3 8" id="KW-0548">Nucleotidyltransferase</keyword>
<name>A0A3P5XRE7_STRCB</name>
<dbReference type="Gene3D" id="3.40.1170.60">
    <property type="match status" value="1"/>
</dbReference>
<dbReference type="EMBL" id="UXEP01000023">
    <property type="protein sequence ID" value="VDC43085.1"/>
    <property type="molecule type" value="Genomic_DNA"/>
</dbReference>
<sequence>MITVGYIDYSKEPRSDIAFVDMKSFYASIECVERGLHPLHTSLCVMSRADNSAGLILASSPMFKKVFGKGNVGRAYELPFDIKTRKFNYFRAKETGLPTHPKFVSYIENWAKRTFIVPPRMDLYIQKNLEIQKVFQDYAAINDIHPYSIDEAFIDLTQSLNYFIPNKTMSRKDKLDILSAKIQHDIWMKTGVYSTVGMSNANPLLAKLALDNEAKKTITMRANWSYEDVESKVWAIPNMTDFWGIGHRTEKRMNKLGIHTIKDLANFDPTILRNEFGVIGVQHWFHANGIDESNIHEPYRPKQSGIGNSQVLHKDYLKQNDIELVLREMAEQVAIRLRRKRKKATVVHITVGYSSFENKKSINVQRKINPNSRTIVFQDQVISLFRSKYTGGAVRSIAVRYDGLVDENFAVISLFDDNEVIELEEKLETTIDQLRDKYGYISVQKASVLLENSRVIARSKLVGGHSAGGLEGLK</sequence>
<evidence type="ECO:0000256" key="2">
    <source>
        <dbReference type="ARBA" id="ARBA00022457"/>
    </source>
</evidence>
<protein>
    <submittedName>
        <fullName evidence="8">DNA polymerase IV</fullName>
        <ecNumber evidence="8">2.7.7.7</ecNumber>
    </submittedName>
</protein>
<keyword evidence="5" id="KW-0227">DNA damage</keyword>
<evidence type="ECO:0000313" key="9">
    <source>
        <dbReference type="Proteomes" id="UP000280759"/>
    </source>
</evidence>
<dbReference type="InterPro" id="IPR050116">
    <property type="entry name" value="DNA_polymerase-Y"/>
</dbReference>
<dbReference type="PANTHER" id="PTHR11076">
    <property type="entry name" value="DNA REPAIR POLYMERASE UMUC / TRANSFERASE FAMILY MEMBER"/>
    <property type="match status" value="1"/>
</dbReference>
<evidence type="ECO:0000256" key="1">
    <source>
        <dbReference type="ARBA" id="ARBA00010945"/>
    </source>
</evidence>
<dbReference type="Pfam" id="PF11799">
    <property type="entry name" value="IMS_C"/>
    <property type="match status" value="1"/>
</dbReference>
<gene>
    <name evidence="8" type="primary">dinB_2</name>
    <name evidence="8" type="ORF">FMV2238Y02_15670</name>
</gene>
<dbReference type="CDD" id="cd01700">
    <property type="entry name" value="PolY_Pol_V_umuC"/>
    <property type="match status" value="1"/>
</dbReference>
<dbReference type="GO" id="GO:0006260">
    <property type="term" value="P:DNA replication"/>
    <property type="evidence" value="ECO:0007669"/>
    <property type="project" value="UniProtKB-KW"/>
</dbReference>
<dbReference type="AlphaFoldDB" id="A0A3P5XRE7"/>
<dbReference type="InterPro" id="IPR036775">
    <property type="entry name" value="DNA_pol_Y-fam_lit_finger_sf"/>
</dbReference>
<dbReference type="GO" id="GO:0009432">
    <property type="term" value="P:SOS response"/>
    <property type="evidence" value="ECO:0007669"/>
    <property type="project" value="TreeGrafter"/>
</dbReference>
<dbReference type="GO" id="GO:0003684">
    <property type="term" value="F:damaged DNA binding"/>
    <property type="evidence" value="ECO:0007669"/>
    <property type="project" value="InterPro"/>
</dbReference>
<keyword evidence="8" id="KW-0808">Transferase</keyword>
<dbReference type="SUPFAM" id="SSF56672">
    <property type="entry name" value="DNA/RNA polymerases"/>
    <property type="match status" value="1"/>
</dbReference>
<dbReference type="PROSITE" id="PS50173">
    <property type="entry name" value="UMUC"/>
    <property type="match status" value="1"/>
</dbReference>